<comment type="caution">
    <text evidence="10">The sequence shown here is derived from an EMBL/GenBank/DDBJ whole genome shotgun (WGS) entry which is preliminary data.</text>
</comment>
<feature type="transmembrane region" description="Helical" evidence="9">
    <location>
        <begin position="817"/>
        <end position="840"/>
    </location>
</feature>
<evidence type="ECO:0000256" key="5">
    <source>
        <dbReference type="ARBA" id="ARBA00022781"/>
    </source>
</evidence>
<evidence type="ECO:0000256" key="4">
    <source>
        <dbReference type="ARBA" id="ARBA00022692"/>
    </source>
</evidence>
<keyword evidence="7 9" id="KW-0406">Ion transport</keyword>
<dbReference type="AlphaFoldDB" id="A0ABD2IVC2"/>
<feature type="transmembrane region" description="Helical" evidence="9">
    <location>
        <begin position="453"/>
        <end position="471"/>
    </location>
</feature>
<dbReference type="PANTHER" id="PTHR11629:SF73">
    <property type="entry name" value="V-TYPE PROTON ATPASE 116 KDA SUBUNIT A 2"/>
    <property type="match status" value="1"/>
</dbReference>
<dbReference type="GO" id="GO:1902600">
    <property type="term" value="P:proton transmembrane transport"/>
    <property type="evidence" value="ECO:0007669"/>
    <property type="project" value="UniProtKB-KW"/>
</dbReference>
<evidence type="ECO:0000256" key="1">
    <source>
        <dbReference type="ARBA" id="ARBA00004141"/>
    </source>
</evidence>
<comment type="function">
    <text evidence="9">Essential component of the vacuolar proton pump (V-ATPase), a multimeric enzyme that catalyzes the translocation of protons across the membranes. Required for assembly and activity of the V-ATPase.</text>
</comment>
<proteinExistence type="inferred from homology"/>
<evidence type="ECO:0000256" key="2">
    <source>
        <dbReference type="ARBA" id="ARBA00009904"/>
    </source>
</evidence>
<evidence type="ECO:0000256" key="8">
    <source>
        <dbReference type="ARBA" id="ARBA00023136"/>
    </source>
</evidence>
<dbReference type="PIRSF" id="PIRSF001293">
    <property type="entry name" value="ATP6V0A1"/>
    <property type="match status" value="1"/>
</dbReference>
<feature type="transmembrane region" description="Helical" evidence="9">
    <location>
        <begin position="582"/>
        <end position="606"/>
    </location>
</feature>
<dbReference type="Proteomes" id="UP001620626">
    <property type="component" value="Unassembled WGS sequence"/>
</dbReference>
<comment type="similarity">
    <text evidence="2 9">Belongs to the V-ATPase 116 kDa subunit family.</text>
</comment>
<evidence type="ECO:0000256" key="9">
    <source>
        <dbReference type="RuleBase" id="RU361189"/>
    </source>
</evidence>
<evidence type="ECO:0000256" key="3">
    <source>
        <dbReference type="ARBA" id="ARBA00022448"/>
    </source>
</evidence>
<dbReference type="Pfam" id="PF01496">
    <property type="entry name" value="V_ATPase_I"/>
    <property type="match status" value="1"/>
</dbReference>
<sequence>MGSLYRSEEMRFCQLIVERDAAFSCVAELGKHPFVQFKDLNAEVNVFQRMFTKDIRRFDEMERKLRFLEVQIRKENQPIVDNTWGEAIDVMSHGEINEVEQKLIDKERDIISMNDSDQQLKKNFLELKEWQYVLSKTDEFFQGGISDAAVQEIEGQTVVESDIGIPLRSEKDPMGHVVGVINAEKVNAFERIIWRVCRRTAFVRHAEIDEVLEHPESGESIKESVFIVFYNGERLRHIIDKVCEGFKAKQFNQCPKTSTDRQTALQQVHTNIHDMRMVMSQTSEHRMRVLNEVAANHRKWLKQVRIHKSIYHTLNTFTFDGIGKFFVAECWVPLSDVNDVRMALETGVNKFGGSVKPVLNVVHTAEPPPTYNRTNKFTSVFQGIVDSYGIASYLELNPAPYTIITFPFLFSIMFGDLGHGILMFFCGLFLVLREKNLEARQIKDEIFNMFFGGRYIILLMGLFSIHAGLLYNDAFAKSFQIFGSAWANIPYNDTEIDSWLSKPEEAGKEMEVHLNPMTAYDRARGPYPFGMDPVWNLADNNKLNFLNSMKMKLSVIVGITQMTFGVALSYRNYKFFESPIEVFTVFIPQLVFMSSIFIYLCLQIIAKWLFFWVEPTTILTQDYPGPHCAPSLLIGLINMFMFKSRDAGFQDDNGKELPGCYLNQWYPGQSFVEAILVIIAVLCIPIMLFGKPFHILMHQRRAKRAVSDNMSVRINMQKEEMHVIRNGRNGTKHDEVHSVDDAHDHVAGAGGGAHHDESFGDIMVHQSIHTIEYVLGCVSHTASYLRLWALSLAHAQLSEVLWTMVLKNAFAFHLGVVGYFVLYFIFFAFAVLTFSILVLMEGLSAFLHTLRLHWVEFQSKFYLGQGYAFTPFFFKDILEKANAADTA</sequence>
<dbReference type="InterPro" id="IPR002490">
    <property type="entry name" value="V-ATPase_116kDa_su"/>
</dbReference>
<comment type="subcellular location">
    <subcellularLocation>
        <location evidence="1">Membrane</location>
        <topology evidence="1">Multi-pass membrane protein</topology>
    </subcellularLocation>
</comment>
<evidence type="ECO:0000313" key="10">
    <source>
        <dbReference type="EMBL" id="KAL3083894.1"/>
    </source>
</evidence>
<gene>
    <name evidence="10" type="ORF">niasHT_036465</name>
</gene>
<feature type="transmembrane region" description="Helical" evidence="9">
    <location>
        <begin position="551"/>
        <end position="570"/>
    </location>
</feature>
<keyword evidence="11" id="KW-1185">Reference proteome</keyword>
<keyword evidence="6 9" id="KW-1133">Transmembrane helix</keyword>
<dbReference type="InterPro" id="IPR026028">
    <property type="entry name" value="V-type_ATPase_116kDa_su_euka"/>
</dbReference>
<evidence type="ECO:0000256" key="6">
    <source>
        <dbReference type="ARBA" id="ARBA00022989"/>
    </source>
</evidence>
<keyword evidence="5 9" id="KW-0375">Hydrogen ion transport</keyword>
<keyword evidence="3 9" id="KW-0813">Transport</keyword>
<feature type="transmembrane region" description="Helical" evidence="9">
    <location>
        <begin position="408"/>
        <end position="432"/>
    </location>
</feature>
<name>A0ABD2IVC2_9BILA</name>
<feature type="transmembrane region" description="Helical" evidence="9">
    <location>
        <begin position="671"/>
        <end position="690"/>
    </location>
</feature>
<keyword evidence="4 9" id="KW-0812">Transmembrane</keyword>
<evidence type="ECO:0000256" key="7">
    <source>
        <dbReference type="ARBA" id="ARBA00023065"/>
    </source>
</evidence>
<protein>
    <recommendedName>
        <fullName evidence="9">V-type proton ATPase subunit a</fullName>
    </recommendedName>
</protein>
<dbReference type="GO" id="GO:0016020">
    <property type="term" value="C:membrane"/>
    <property type="evidence" value="ECO:0007669"/>
    <property type="project" value="UniProtKB-SubCell"/>
</dbReference>
<dbReference type="PANTHER" id="PTHR11629">
    <property type="entry name" value="VACUOLAR PROTON ATPASES"/>
    <property type="match status" value="1"/>
</dbReference>
<keyword evidence="8 9" id="KW-0472">Membrane</keyword>
<dbReference type="EMBL" id="JBICBT010001088">
    <property type="protein sequence ID" value="KAL3083894.1"/>
    <property type="molecule type" value="Genomic_DNA"/>
</dbReference>
<reference evidence="10 11" key="1">
    <citation type="submission" date="2024-10" db="EMBL/GenBank/DDBJ databases">
        <authorList>
            <person name="Kim D."/>
        </authorList>
    </citation>
    <scope>NUCLEOTIDE SEQUENCE [LARGE SCALE GENOMIC DNA]</scope>
    <source>
        <strain evidence="10">BH-2024</strain>
    </source>
</reference>
<accession>A0ABD2IVC2</accession>
<organism evidence="10 11">
    <name type="scientific">Heterodera trifolii</name>
    <dbReference type="NCBI Taxonomy" id="157864"/>
    <lineage>
        <taxon>Eukaryota</taxon>
        <taxon>Metazoa</taxon>
        <taxon>Ecdysozoa</taxon>
        <taxon>Nematoda</taxon>
        <taxon>Chromadorea</taxon>
        <taxon>Rhabditida</taxon>
        <taxon>Tylenchina</taxon>
        <taxon>Tylenchomorpha</taxon>
        <taxon>Tylenchoidea</taxon>
        <taxon>Heteroderidae</taxon>
        <taxon>Heteroderinae</taxon>
        <taxon>Heterodera</taxon>
    </lineage>
</organism>
<evidence type="ECO:0000313" key="11">
    <source>
        <dbReference type="Proteomes" id="UP001620626"/>
    </source>
</evidence>